<dbReference type="InterPro" id="IPR017853">
    <property type="entry name" value="GH"/>
</dbReference>
<reference evidence="10" key="1">
    <citation type="journal article" date="2019" name="Int. J. Syst. Evol. Microbiol.">
        <title>The Global Catalogue of Microorganisms (GCM) 10K type strain sequencing project: providing services to taxonomists for standard genome sequencing and annotation.</title>
        <authorList>
            <consortium name="The Broad Institute Genomics Platform"/>
            <consortium name="The Broad Institute Genome Sequencing Center for Infectious Disease"/>
            <person name="Wu L."/>
            <person name="Ma J."/>
        </authorList>
    </citation>
    <scope>NUCLEOTIDE SEQUENCE [LARGE SCALE GENOMIC DNA]</scope>
    <source>
        <strain evidence="10">JCM 17498</strain>
    </source>
</reference>
<evidence type="ECO:0000256" key="2">
    <source>
        <dbReference type="ARBA" id="ARBA00022801"/>
    </source>
</evidence>
<keyword evidence="3" id="KW-0326">Glycosidase</keyword>
<evidence type="ECO:0008006" key="11">
    <source>
        <dbReference type="Google" id="ProtNLM"/>
    </source>
</evidence>
<dbReference type="SUPFAM" id="SSF51445">
    <property type="entry name" value="(Trans)glycosidases"/>
    <property type="match status" value="1"/>
</dbReference>
<feature type="domain" description="Beta-mannosidase-like galactose-binding" evidence="8">
    <location>
        <begin position="60"/>
        <end position="132"/>
    </location>
</feature>
<dbReference type="InterPro" id="IPR013783">
    <property type="entry name" value="Ig-like_fold"/>
</dbReference>
<evidence type="ECO:0000256" key="1">
    <source>
        <dbReference type="ARBA" id="ARBA00007401"/>
    </source>
</evidence>
<evidence type="ECO:0000259" key="5">
    <source>
        <dbReference type="Pfam" id="PF02836"/>
    </source>
</evidence>
<evidence type="ECO:0000313" key="9">
    <source>
        <dbReference type="EMBL" id="GAA3709987.1"/>
    </source>
</evidence>
<evidence type="ECO:0000313" key="10">
    <source>
        <dbReference type="Proteomes" id="UP001500523"/>
    </source>
</evidence>
<dbReference type="PANTHER" id="PTHR42732:SF1">
    <property type="entry name" value="BETA-MANNOSIDASE"/>
    <property type="match status" value="1"/>
</dbReference>
<dbReference type="PANTHER" id="PTHR42732">
    <property type="entry name" value="BETA-GALACTOSIDASE"/>
    <property type="match status" value="1"/>
</dbReference>
<dbReference type="InterPro" id="IPR006103">
    <property type="entry name" value="Glyco_hydro_2_cat"/>
</dbReference>
<evidence type="ECO:0000259" key="4">
    <source>
        <dbReference type="Pfam" id="PF00703"/>
    </source>
</evidence>
<keyword evidence="10" id="KW-1185">Reference proteome</keyword>
<name>A0ABP7DTK3_9SPHN</name>
<proteinExistence type="inferred from homology"/>
<dbReference type="InterPro" id="IPR036156">
    <property type="entry name" value="Beta-gal/glucu_dom_sf"/>
</dbReference>
<evidence type="ECO:0000259" key="8">
    <source>
        <dbReference type="Pfam" id="PF22666"/>
    </source>
</evidence>
<dbReference type="PRINTS" id="PR00132">
    <property type="entry name" value="GLHYDRLASE2"/>
</dbReference>
<dbReference type="Pfam" id="PF00703">
    <property type="entry name" value="Glyco_hydro_2"/>
    <property type="match status" value="1"/>
</dbReference>
<sequence>MPFDADWRFNRGDVAGAEAPQFGDTGWTAVDLPHDWAIAGPFDEHAAATGSGAFLPTGVAWYRKHFTVTPDLRGKRVFVEFDGVMERSGVWVNGVHVGHRPNGYASFRYEITPHLKADGDNVIAVRADTSSQPASRWYAGGGIYRHVRLIVSGDVHVDTDGTYVTTPTLTADAATVAVRSSVVNQGTTDRTAHLEIDLLGPDGRRVATAKGAPVALPAGRTIDLSAQAAVTKPRRWDIADPALHNAVVRVVADDGAVLDEDRVTFGIRDMKFEASTGFWLNGRNIKLKGTAIHADGGAFGMAVPLSFYERRLKGLKALGVNAIRTAHHPFGPEFLDLCDRLGLVVMDEAFDMWTVAKNPQDYHLFFTDWSTIDARAMARRDRNHPSIALWSIGNEIHDTPYPLVAQSIITRLRDVFHAEDPSRPVTMALFRPNVTHDYENGTADLLDVVGQNYRENELAKAHADKPSRKIVGTENSKNRGSWTIVRDDPAYAGMFLWTGVDYLGEADRAGWPAISNPSGLVDRTDAVKPIGWERASWWSDAPVVKIARRVTEVIDISELPTMVGVALPQPKGPGALADWSPANRGAHPETVEVYSNAPEVELFVNGRSQGRKPRPKDDSARSWQVTYTPGEVRAIGWDGRRKLGEDRLQTAGPAAAIRLVPEAKAIGTGFDAVGYVRIEVVDAKGVIVPDAAVPVTMAVSGGTLAAFDNGSVTDHTPFASPTRTTNAGRALAMVRGSGGAVRITATAPGLRTAATSLTSKP</sequence>
<feature type="domain" description="DUF4982" evidence="6">
    <location>
        <begin position="590"/>
        <end position="638"/>
    </location>
</feature>
<dbReference type="Proteomes" id="UP001500523">
    <property type="component" value="Unassembled WGS sequence"/>
</dbReference>
<gene>
    <name evidence="9" type="ORF">GCM10022268_18910</name>
</gene>
<dbReference type="Pfam" id="PF16355">
    <property type="entry name" value="DUF4982"/>
    <property type="match status" value="1"/>
</dbReference>
<dbReference type="Pfam" id="PF18565">
    <property type="entry name" value="Glyco_hydro2_C5"/>
    <property type="match status" value="1"/>
</dbReference>
<dbReference type="InterPro" id="IPR054593">
    <property type="entry name" value="Beta-mannosidase-like_N2"/>
</dbReference>
<dbReference type="SUPFAM" id="SSF49303">
    <property type="entry name" value="beta-Galactosidase/glucuronidase domain"/>
    <property type="match status" value="1"/>
</dbReference>
<dbReference type="Pfam" id="PF02836">
    <property type="entry name" value="Glyco_hydro_2_C"/>
    <property type="match status" value="1"/>
</dbReference>
<evidence type="ECO:0000256" key="3">
    <source>
        <dbReference type="ARBA" id="ARBA00023295"/>
    </source>
</evidence>
<protein>
    <recommendedName>
        <fullName evidence="11">Beta-galactosidase</fullName>
    </recommendedName>
</protein>
<feature type="domain" description="Glycoside hydrolase family 2 immunoglobulin-like beta-sandwich" evidence="4">
    <location>
        <begin position="162"/>
        <end position="268"/>
    </location>
</feature>
<evidence type="ECO:0000259" key="7">
    <source>
        <dbReference type="Pfam" id="PF18565"/>
    </source>
</evidence>
<comment type="caution">
    <text evidence="9">The sequence shown here is derived from an EMBL/GenBank/DDBJ whole genome shotgun (WGS) entry which is preliminary data.</text>
</comment>
<comment type="similarity">
    <text evidence="1">Belongs to the glycosyl hydrolase 2 family.</text>
</comment>
<feature type="domain" description="Glycoside hydrolase family 2 catalytic" evidence="5">
    <location>
        <begin position="277"/>
        <end position="428"/>
    </location>
</feature>
<feature type="domain" description="Glycoside hydrolase family 2" evidence="7">
    <location>
        <begin position="657"/>
        <end position="754"/>
    </location>
</feature>
<dbReference type="Gene3D" id="2.60.120.260">
    <property type="entry name" value="Galactose-binding domain-like"/>
    <property type="match status" value="1"/>
</dbReference>
<dbReference type="InterPro" id="IPR008979">
    <property type="entry name" value="Galactose-bd-like_sf"/>
</dbReference>
<evidence type="ECO:0000259" key="6">
    <source>
        <dbReference type="Pfam" id="PF16355"/>
    </source>
</evidence>
<dbReference type="InterPro" id="IPR040605">
    <property type="entry name" value="Glyco_hydro2_dom5"/>
</dbReference>
<dbReference type="InterPro" id="IPR023232">
    <property type="entry name" value="Glyco_hydro_2_AS"/>
</dbReference>
<dbReference type="InterPro" id="IPR006101">
    <property type="entry name" value="Glyco_hydro_2"/>
</dbReference>
<dbReference type="EMBL" id="BAABBF010000004">
    <property type="protein sequence ID" value="GAA3709987.1"/>
    <property type="molecule type" value="Genomic_DNA"/>
</dbReference>
<dbReference type="Gene3D" id="2.60.40.10">
    <property type="entry name" value="Immunoglobulins"/>
    <property type="match status" value="3"/>
</dbReference>
<keyword evidence="2" id="KW-0378">Hydrolase</keyword>
<dbReference type="InterPro" id="IPR032311">
    <property type="entry name" value="DUF4982"/>
</dbReference>
<dbReference type="Pfam" id="PF22666">
    <property type="entry name" value="Glyco_hydro_2_N2"/>
    <property type="match status" value="1"/>
</dbReference>
<dbReference type="InterPro" id="IPR051913">
    <property type="entry name" value="GH2_Domain-Containing"/>
</dbReference>
<dbReference type="Gene3D" id="3.20.20.80">
    <property type="entry name" value="Glycosidases"/>
    <property type="match status" value="1"/>
</dbReference>
<dbReference type="PROSITE" id="PS00608">
    <property type="entry name" value="GLYCOSYL_HYDROL_F2_2"/>
    <property type="match status" value="1"/>
</dbReference>
<organism evidence="9 10">
    <name type="scientific">Sphingomonas cynarae</name>
    <dbReference type="NCBI Taxonomy" id="930197"/>
    <lineage>
        <taxon>Bacteria</taxon>
        <taxon>Pseudomonadati</taxon>
        <taxon>Pseudomonadota</taxon>
        <taxon>Alphaproteobacteria</taxon>
        <taxon>Sphingomonadales</taxon>
        <taxon>Sphingomonadaceae</taxon>
        <taxon>Sphingomonas</taxon>
    </lineage>
</organism>
<dbReference type="InterPro" id="IPR006102">
    <property type="entry name" value="Ig-like_GH2"/>
</dbReference>
<dbReference type="SUPFAM" id="SSF49785">
    <property type="entry name" value="Galactose-binding domain-like"/>
    <property type="match status" value="1"/>
</dbReference>
<accession>A0ABP7DTK3</accession>